<dbReference type="Proteomes" id="UP000290288">
    <property type="component" value="Unassembled WGS sequence"/>
</dbReference>
<dbReference type="Gene3D" id="1.20.1280.50">
    <property type="match status" value="1"/>
</dbReference>
<name>A0A4Q2DY47_9AGAR</name>
<dbReference type="STRING" id="2316362.A0A4Q2DY47"/>
<proteinExistence type="predicted"/>
<protein>
    <recommendedName>
        <fullName evidence="1">F-box domain-containing protein</fullName>
    </recommendedName>
</protein>
<feature type="domain" description="F-box" evidence="1">
    <location>
        <begin position="1"/>
        <end position="48"/>
    </location>
</feature>
<evidence type="ECO:0000313" key="3">
    <source>
        <dbReference type="Proteomes" id="UP000290288"/>
    </source>
</evidence>
<dbReference type="InterPro" id="IPR001810">
    <property type="entry name" value="F-box_dom"/>
</dbReference>
<sequence length="129" mass="15197">MLFEELPVELIAEVLGELDLPSLITVSYLSKRLQLVASDSSLNPWRRPILTDLRARNYTVTLKHLSVRSTVPRQNWVEILSLAPPSFLLFEATLPNLKDKEWEECFNRRFLPSWKRWRKDGSWKEAFLK</sequence>
<evidence type="ECO:0000259" key="1">
    <source>
        <dbReference type="PROSITE" id="PS50181"/>
    </source>
</evidence>
<accession>A0A4Q2DY47</accession>
<dbReference type="InterPro" id="IPR036047">
    <property type="entry name" value="F-box-like_dom_sf"/>
</dbReference>
<dbReference type="OrthoDB" id="2532648at2759"/>
<keyword evidence="3" id="KW-1185">Reference proteome</keyword>
<dbReference type="SUPFAM" id="SSF81383">
    <property type="entry name" value="F-box domain"/>
    <property type="match status" value="1"/>
</dbReference>
<gene>
    <name evidence="2" type="ORF">EST38_g1173</name>
</gene>
<dbReference type="EMBL" id="SDEE01000015">
    <property type="protein sequence ID" value="RXW24686.1"/>
    <property type="molecule type" value="Genomic_DNA"/>
</dbReference>
<organism evidence="2 3">
    <name type="scientific">Candolleomyces aberdarensis</name>
    <dbReference type="NCBI Taxonomy" id="2316362"/>
    <lineage>
        <taxon>Eukaryota</taxon>
        <taxon>Fungi</taxon>
        <taxon>Dikarya</taxon>
        <taxon>Basidiomycota</taxon>
        <taxon>Agaricomycotina</taxon>
        <taxon>Agaricomycetes</taxon>
        <taxon>Agaricomycetidae</taxon>
        <taxon>Agaricales</taxon>
        <taxon>Agaricineae</taxon>
        <taxon>Psathyrellaceae</taxon>
        <taxon>Candolleomyces</taxon>
    </lineage>
</organism>
<evidence type="ECO:0000313" key="2">
    <source>
        <dbReference type="EMBL" id="RXW24686.1"/>
    </source>
</evidence>
<dbReference type="AlphaFoldDB" id="A0A4Q2DY47"/>
<comment type="caution">
    <text evidence="2">The sequence shown here is derived from an EMBL/GenBank/DDBJ whole genome shotgun (WGS) entry which is preliminary data.</text>
</comment>
<reference evidence="2 3" key="1">
    <citation type="submission" date="2019-01" db="EMBL/GenBank/DDBJ databases">
        <title>Draft genome sequence of Psathyrella aberdarensis IHI B618.</title>
        <authorList>
            <person name="Buettner E."/>
            <person name="Kellner H."/>
        </authorList>
    </citation>
    <scope>NUCLEOTIDE SEQUENCE [LARGE SCALE GENOMIC DNA]</scope>
    <source>
        <strain evidence="2 3">IHI B618</strain>
    </source>
</reference>
<dbReference type="Pfam" id="PF12937">
    <property type="entry name" value="F-box-like"/>
    <property type="match status" value="1"/>
</dbReference>
<dbReference type="PROSITE" id="PS50181">
    <property type="entry name" value="FBOX"/>
    <property type="match status" value="1"/>
</dbReference>